<dbReference type="GO" id="GO:0030544">
    <property type="term" value="F:Hsp70 protein binding"/>
    <property type="evidence" value="ECO:0007669"/>
    <property type="project" value="InterPro"/>
</dbReference>
<dbReference type="Pfam" id="PF00226">
    <property type="entry name" value="DnaJ"/>
    <property type="match status" value="1"/>
</dbReference>
<comment type="caution">
    <text evidence="3">The sequence shown here is derived from an EMBL/GenBank/DDBJ whole genome shotgun (WGS) entry which is preliminary data.</text>
</comment>
<feature type="region of interest" description="Disordered" evidence="1">
    <location>
        <begin position="1"/>
        <end position="26"/>
    </location>
</feature>
<evidence type="ECO:0000259" key="2">
    <source>
        <dbReference type="PROSITE" id="PS50076"/>
    </source>
</evidence>
<dbReference type="InterPro" id="IPR036869">
    <property type="entry name" value="J_dom_sf"/>
</dbReference>
<gene>
    <name evidence="3" type="ORF">TL16_g02602</name>
</gene>
<feature type="compositionally biased region" description="Basic residues" evidence="1">
    <location>
        <begin position="1"/>
        <end position="14"/>
    </location>
</feature>
<evidence type="ECO:0000313" key="4">
    <source>
        <dbReference type="Proteomes" id="UP001162640"/>
    </source>
</evidence>
<dbReference type="PANTHER" id="PTHR45168">
    <property type="entry name" value="DNAJ HOMOLOG SUBFAMILY B MEMBER 2"/>
    <property type="match status" value="1"/>
</dbReference>
<dbReference type="PROSITE" id="PS00636">
    <property type="entry name" value="DNAJ_1"/>
    <property type="match status" value="1"/>
</dbReference>
<proteinExistence type="predicted"/>
<name>A0A9W6ZW26_9STRA</name>
<evidence type="ECO:0000313" key="3">
    <source>
        <dbReference type="EMBL" id="GMH58402.1"/>
    </source>
</evidence>
<dbReference type="PRINTS" id="PR00625">
    <property type="entry name" value="JDOMAIN"/>
</dbReference>
<feature type="non-terminal residue" evidence="3">
    <location>
        <position position="72"/>
    </location>
</feature>
<dbReference type="InterPro" id="IPR001623">
    <property type="entry name" value="DnaJ_domain"/>
</dbReference>
<protein>
    <recommendedName>
        <fullName evidence="2">J domain-containing protein</fullName>
    </recommendedName>
</protein>
<reference evidence="4" key="1">
    <citation type="journal article" date="2023" name="Commun. Biol.">
        <title>Genome analysis of Parmales, the sister group of diatoms, reveals the evolutionary specialization of diatoms from phago-mixotrophs to photoautotrophs.</title>
        <authorList>
            <person name="Ban H."/>
            <person name="Sato S."/>
            <person name="Yoshikawa S."/>
            <person name="Yamada K."/>
            <person name="Nakamura Y."/>
            <person name="Ichinomiya M."/>
            <person name="Sato N."/>
            <person name="Blanc-Mathieu R."/>
            <person name="Endo H."/>
            <person name="Kuwata A."/>
            <person name="Ogata H."/>
        </authorList>
    </citation>
    <scope>NUCLEOTIDE SEQUENCE [LARGE SCALE GENOMIC DNA]</scope>
</reference>
<dbReference type="GO" id="GO:0051082">
    <property type="term" value="F:unfolded protein binding"/>
    <property type="evidence" value="ECO:0007669"/>
    <property type="project" value="InterPro"/>
</dbReference>
<dbReference type="InterPro" id="IPR043183">
    <property type="entry name" value="DNJB2/6-like"/>
</dbReference>
<dbReference type="PROSITE" id="PS50076">
    <property type="entry name" value="DNAJ_2"/>
    <property type="match status" value="1"/>
</dbReference>
<dbReference type="PANTHER" id="PTHR45168:SF3">
    <property type="entry name" value="DNAJ HEAT SHOCK PROTEIN FAMILY (HSP40) MEMBER B2"/>
    <property type="match status" value="1"/>
</dbReference>
<dbReference type="CDD" id="cd06257">
    <property type="entry name" value="DnaJ"/>
    <property type="match status" value="1"/>
</dbReference>
<dbReference type="Proteomes" id="UP001162640">
    <property type="component" value="Unassembled WGS sequence"/>
</dbReference>
<dbReference type="SMART" id="SM00271">
    <property type="entry name" value="DnaJ"/>
    <property type="match status" value="1"/>
</dbReference>
<dbReference type="AlphaFoldDB" id="A0A9W6ZW26"/>
<sequence length="72" mass="8562">RRKSPQSSKLRKQNRSSQPHHSVRSYRKLAMQWHPDKNSDKKEEAEIKFQEIAEAYDVLSDKSKRAVYDQFG</sequence>
<feature type="domain" description="J" evidence="2">
    <location>
        <begin position="6"/>
        <end position="72"/>
    </location>
</feature>
<dbReference type="InterPro" id="IPR018253">
    <property type="entry name" value="DnaJ_domain_CS"/>
</dbReference>
<dbReference type="Gene3D" id="1.10.287.110">
    <property type="entry name" value="DnaJ domain"/>
    <property type="match status" value="1"/>
</dbReference>
<accession>A0A9W6ZW26</accession>
<feature type="non-terminal residue" evidence="3">
    <location>
        <position position="1"/>
    </location>
</feature>
<dbReference type="SUPFAM" id="SSF46565">
    <property type="entry name" value="Chaperone J-domain"/>
    <property type="match status" value="1"/>
</dbReference>
<organism evidence="3 4">
    <name type="scientific">Triparma laevis f. inornata</name>
    <dbReference type="NCBI Taxonomy" id="1714386"/>
    <lineage>
        <taxon>Eukaryota</taxon>
        <taxon>Sar</taxon>
        <taxon>Stramenopiles</taxon>
        <taxon>Ochrophyta</taxon>
        <taxon>Bolidophyceae</taxon>
        <taxon>Parmales</taxon>
        <taxon>Triparmaceae</taxon>
        <taxon>Triparma</taxon>
    </lineage>
</organism>
<dbReference type="EMBL" id="BLQM01000064">
    <property type="protein sequence ID" value="GMH58402.1"/>
    <property type="molecule type" value="Genomic_DNA"/>
</dbReference>
<evidence type="ECO:0000256" key="1">
    <source>
        <dbReference type="SAM" id="MobiDB-lite"/>
    </source>
</evidence>